<dbReference type="Proteomes" id="UP000268014">
    <property type="component" value="Unassembled WGS sequence"/>
</dbReference>
<dbReference type="AlphaFoldDB" id="A0A0N4WPI3"/>
<name>A0A0N4WPI3_HAEPC</name>
<evidence type="ECO:0000313" key="1">
    <source>
        <dbReference type="EMBL" id="VDO48439.1"/>
    </source>
</evidence>
<protein>
    <submittedName>
        <fullName evidence="1 3">Uncharacterized protein</fullName>
    </submittedName>
</protein>
<keyword evidence="2" id="KW-1185">Reference proteome</keyword>
<gene>
    <name evidence="1" type="ORF">HPLM_LOCUS13276</name>
</gene>
<reference evidence="1 2" key="2">
    <citation type="submission" date="2018-11" db="EMBL/GenBank/DDBJ databases">
        <authorList>
            <consortium name="Pathogen Informatics"/>
        </authorList>
    </citation>
    <scope>NUCLEOTIDE SEQUENCE [LARGE SCALE GENOMIC DNA]</scope>
    <source>
        <strain evidence="1 2">MHpl1</strain>
    </source>
</reference>
<accession>A0A0N4WPI3</accession>
<proteinExistence type="predicted"/>
<evidence type="ECO:0000313" key="2">
    <source>
        <dbReference type="Proteomes" id="UP000268014"/>
    </source>
</evidence>
<dbReference type="EMBL" id="UZAF01018145">
    <property type="protein sequence ID" value="VDO48439.1"/>
    <property type="molecule type" value="Genomic_DNA"/>
</dbReference>
<sequence>MFYPRRVVPWKPAPPRHPSRFPAPQEIISEDRSLSSSERLSLQIAQSLTIAANFEDIFSLDQLAARDLVEVDAFFVTLLQNRSWLDC</sequence>
<organism evidence="3">
    <name type="scientific">Haemonchus placei</name>
    <name type="common">Barber's pole worm</name>
    <dbReference type="NCBI Taxonomy" id="6290"/>
    <lineage>
        <taxon>Eukaryota</taxon>
        <taxon>Metazoa</taxon>
        <taxon>Ecdysozoa</taxon>
        <taxon>Nematoda</taxon>
        <taxon>Chromadorea</taxon>
        <taxon>Rhabditida</taxon>
        <taxon>Rhabditina</taxon>
        <taxon>Rhabditomorpha</taxon>
        <taxon>Strongyloidea</taxon>
        <taxon>Trichostrongylidae</taxon>
        <taxon>Haemonchus</taxon>
    </lineage>
</organism>
<reference evidence="3" key="1">
    <citation type="submission" date="2017-02" db="UniProtKB">
        <authorList>
            <consortium name="WormBaseParasite"/>
        </authorList>
    </citation>
    <scope>IDENTIFICATION</scope>
</reference>
<dbReference type="WBParaSite" id="HPLM_0001328401-mRNA-1">
    <property type="protein sequence ID" value="HPLM_0001328401-mRNA-1"/>
    <property type="gene ID" value="HPLM_0001328401"/>
</dbReference>
<evidence type="ECO:0000313" key="3">
    <source>
        <dbReference type="WBParaSite" id="HPLM_0001328401-mRNA-1"/>
    </source>
</evidence>